<organism evidence="6 7">
    <name type="scientific">Nitzschia inconspicua</name>
    <dbReference type="NCBI Taxonomy" id="303405"/>
    <lineage>
        <taxon>Eukaryota</taxon>
        <taxon>Sar</taxon>
        <taxon>Stramenopiles</taxon>
        <taxon>Ochrophyta</taxon>
        <taxon>Bacillariophyta</taxon>
        <taxon>Bacillariophyceae</taxon>
        <taxon>Bacillariophycidae</taxon>
        <taxon>Bacillariales</taxon>
        <taxon>Bacillariaceae</taxon>
        <taxon>Nitzschia</taxon>
    </lineage>
</organism>
<feature type="region of interest" description="Disordered" evidence="4">
    <location>
        <begin position="613"/>
        <end position="634"/>
    </location>
</feature>
<keyword evidence="1" id="KW-0489">Methyltransferase</keyword>
<dbReference type="GO" id="GO:0008171">
    <property type="term" value="F:O-methyltransferase activity"/>
    <property type="evidence" value="ECO:0007669"/>
    <property type="project" value="InterPro"/>
</dbReference>
<dbReference type="PROSITE" id="PS51682">
    <property type="entry name" value="SAM_OMT_I"/>
    <property type="match status" value="1"/>
</dbReference>
<dbReference type="OrthoDB" id="25002at2759"/>
<dbReference type="InterPro" id="IPR001763">
    <property type="entry name" value="Rhodanese-like_dom"/>
</dbReference>
<dbReference type="InterPro" id="IPR022111">
    <property type="entry name" value="Rhodanese_C"/>
</dbReference>
<dbReference type="PANTHER" id="PTHR43846">
    <property type="entry name" value="UPF0176 PROTEIN YCEA"/>
    <property type="match status" value="1"/>
</dbReference>
<evidence type="ECO:0000256" key="2">
    <source>
        <dbReference type="ARBA" id="ARBA00022679"/>
    </source>
</evidence>
<dbReference type="PANTHER" id="PTHR43846:SF1">
    <property type="entry name" value="TRNA URIDINE(34) HYDROXYLASE"/>
    <property type="match status" value="1"/>
</dbReference>
<evidence type="ECO:0000259" key="5">
    <source>
        <dbReference type="PROSITE" id="PS50206"/>
    </source>
</evidence>
<reference evidence="6" key="1">
    <citation type="journal article" date="2021" name="Sci. Rep.">
        <title>Diploid genomic architecture of Nitzschia inconspicua, an elite biomass production diatom.</title>
        <authorList>
            <person name="Oliver A."/>
            <person name="Podell S."/>
            <person name="Pinowska A."/>
            <person name="Traller J.C."/>
            <person name="Smith S.R."/>
            <person name="McClure R."/>
            <person name="Beliaev A."/>
            <person name="Bohutskyi P."/>
            <person name="Hill E.A."/>
            <person name="Rabines A."/>
            <person name="Zheng H."/>
            <person name="Allen L.Z."/>
            <person name="Kuo A."/>
            <person name="Grigoriev I.V."/>
            <person name="Allen A.E."/>
            <person name="Hazlebeck D."/>
            <person name="Allen E.E."/>
        </authorList>
    </citation>
    <scope>NUCLEOTIDE SEQUENCE</scope>
    <source>
        <strain evidence="6">Hildebrandi</strain>
    </source>
</reference>
<dbReference type="EMBL" id="JAGRRH010000022">
    <property type="protein sequence ID" value="KAG7345057.1"/>
    <property type="molecule type" value="Genomic_DNA"/>
</dbReference>
<evidence type="ECO:0000313" key="6">
    <source>
        <dbReference type="EMBL" id="KAG7345057.1"/>
    </source>
</evidence>
<sequence>MSTAKNRWSSSGVVRCLAFIMTTFWICRSNFCRKSSAFRLLYNSQRPLSTLRSSKIDGGNSLSEIAISSSPPLSNQDIVRRRLEVQRGKRLARQQSIEQRVQRNLYIKRLLHSGSNSNHKNTNQTTEFQVPPLYAVKVWVDDALRSELRLSGREKRGRVFIETSHNATQTLKGLKQELHGFFRALKKDTFLLRATLPRLSDDGTTILSPETTDQAMEGSWEISTDNDVVKTFRMADDFFQNTTLQRPAIQINVLKNPNSPPPSPPPAFLQDMANPNDSATMTMLSFYAFPPSGIDDPEIFATDLKRKWKPFQALGRVYVAKEGVNAQMSVPTNVLQNFIECCRSIPQLGQYMENDINIDPQPISQEEFAVAGVPINGQPAPPFRNLHIRVRTQVVADGLNKPLDWQSAGYDMPPLEWHEKLKEAREKRERDQSDAPILLDCRNTYETNVGIFEGAEPLGTDNFRESWDVLKERLADTPKDAPIMTYCTGGIRCVKVGAYLTQELGFTNVSRLAGGIIAYDRTLKEKAQGEESMFKGTNFVFDGRLGRQITDDALANCVTCGAETSLVSNCRNDNCHQRIVQCEACRTSYQGTCSVACKNRVVNGAMTPLRVRTPSLFTPDDEDPSTAKKFDNLDDYSMGHSSPVPSVYREFELNTKSYLSSGSHMVSGASQGRLLTQLASMTRNGRILELGTFTGYATACLLEGARNVGNVLHRESISFPSTEAFDNGGPYVLSMERDSRAFNLAAAHLRVVESYGFNGEDAVEAACKLRDEDEVEDVKADVVSVDVDSAARCQLMRVTDALATVEALASEAIIGEVVLAAPFDLVFVDADKTRLLEYVEACLSSDRLLKHGGLIVVDNVLWKGLVLEASSRDFKSVTDSDVTDNVEARKNRRARKLATTMHLFNSAIAKDDRVEALILPMRDGLSIMRKK</sequence>
<dbReference type="GO" id="GO:0032259">
    <property type="term" value="P:methylation"/>
    <property type="evidence" value="ECO:0007669"/>
    <property type="project" value="UniProtKB-KW"/>
</dbReference>
<dbReference type="Pfam" id="PF00581">
    <property type="entry name" value="Rhodanese"/>
    <property type="match status" value="1"/>
</dbReference>
<dbReference type="SMART" id="SM00450">
    <property type="entry name" value="RHOD"/>
    <property type="match status" value="1"/>
</dbReference>
<dbReference type="Pfam" id="PF01596">
    <property type="entry name" value="Methyltransf_3"/>
    <property type="match status" value="1"/>
</dbReference>
<gene>
    <name evidence="6" type="ORF">IV203_032588</name>
</gene>
<dbReference type="Pfam" id="PF17773">
    <property type="entry name" value="UPF0176_N"/>
    <property type="match status" value="1"/>
</dbReference>
<evidence type="ECO:0000256" key="4">
    <source>
        <dbReference type="SAM" id="MobiDB-lite"/>
    </source>
</evidence>
<comment type="caution">
    <text evidence="6">The sequence shown here is derived from an EMBL/GenBank/DDBJ whole genome shotgun (WGS) entry which is preliminary data.</text>
</comment>
<dbReference type="AlphaFoldDB" id="A0A9K3PEZ8"/>
<proteinExistence type="predicted"/>
<keyword evidence="7" id="KW-1185">Reference proteome</keyword>
<name>A0A9K3PEZ8_9STRA</name>
<protein>
    <submittedName>
        <fullName evidence="6">Rhodanese domain containing protein</fullName>
    </submittedName>
</protein>
<keyword evidence="2" id="KW-0808">Transferase</keyword>
<reference evidence="6" key="2">
    <citation type="submission" date="2021-04" db="EMBL/GenBank/DDBJ databases">
        <authorList>
            <person name="Podell S."/>
        </authorList>
    </citation>
    <scope>NUCLEOTIDE SEQUENCE</scope>
    <source>
        <strain evidence="6">Hildebrandi</strain>
    </source>
</reference>
<dbReference type="Proteomes" id="UP000693970">
    <property type="component" value="Unassembled WGS sequence"/>
</dbReference>
<dbReference type="InterPro" id="IPR002935">
    <property type="entry name" value="SAM_O-MeTrfase"/>
</dbReference>
<accession>A0A9K3PEZ8</accession>
<dbReference type="Pfam" id="PF12368">
    <property type="entry name" value="Rhodanese_C"/>
    <property type="match status" value="1"/>
</dbReference>
<evidence type="ECO:0000256" key="3">
    <source>
        <dbReference type="ARBA" id="ARBA00022691"/>
    </source>
</evidence>
<evidence type="ECO:0000313" key="7">
    <source>
        <dbReference type="Proteomes" id="UP000693970"/>
    </source>
</evidence>
<dbReference type="PROSITE" id="PS50206">
    <property type="entry name" value="RHODANESE_3"/>
    <property type="match status" value="1"/>
</dbReference>
<dbReference type="InterPro" id="IPR040503">
    <property type="entry name" value="TRHO_N"/>
</dbReference>
<feature type="domain" description="Rhodanese" evidence="5">
    <location>
        <begin position="432"/>
        <end position="525"/>
    </location>
</feature>
<evidence type="ECO:0000256" key="1">
    <source>
        <dbReference type="ARBA" id="ARBA00022603"/>
    </source>
</evidence>
<keyword evidence="3" id="KW-0949">S-adenosyl-L-methionine</keyword>